<reference evidence="2" key="1">
    <citation type="submission" date="2020-01" db="EMBL/GenBank/DDBJ databases">
        <title>Development of genomics and gene disruption for Polysphondylium violaceum indicates a role for the polyketide synthase stlB in stalk morphogenesis.</title>
        <authorList>
            <person name="Narita B."/>
            <person name="Kawabe Y."/>
            <person name="Kin K."/>
            <person name="Saito T."/>
            <person name="Gibbs R."/>
            <person name="Kuspa A."/>
            <person name="Muzny D."/>
            <person name="Queller D."/>
            <person name="Richards S."/>
            <person name="Strassman J."/>
            <person name="Sucgang R."/>
            <person name="Worley K."/>
            <person name="Schaap P."/>
        </authorList>
    </citation>
    <scope>NUCLEOTIDE SEQUENCE</scope>
    <source>
        <strain evidence="2">QSvi11</strain>
    </source>
</reference>
<dbReference type="Proteomes" id="UP000695562">
    <property type="component" value="Unassembled WGS sequence"/>
</dbReference>
<evidence type="ECO:0000313" key="2">
    <source>
        <dbReference type="EMBL" id="KAF2069199.1"/>
    </source>
</evidence>
<dbReference type="InterPro" id="IPR051251">
    <property type="entry name" value="STK_FNIP-Repeat"/>
</dbReference>
<dbReference type="PANTHER" id="PTHR32134:SF92">
    <property type="entry name" value="FNIP REPEAT-CONTAINING PROTEIN"/>
    <property type="match status" value="1"/>
</dbReference>
<dbReference type="EMBL" id="AJWJ01000720">
    <property type="protein sequence ID" value="KAF2069199.1"/>
    <property type="molecule type" value="Genomic_DNA"/>
</dbReference>
<evidence type="ECO:0000256" key="1">
    <source>
        <dbReference type="ARBA" id="ARBA00022737"/>
    </source>
</evidence>
<accession>A0A8J4PMZ0</accession>
<dbReference type="AlphaFoldDB" id="A0A8J4PMZ0"/>
<dbReference type="OrthoDB" id="659430at2759"/>
<sequence>MKLFPTTIKYLTLNKLQSFYGTCLIPPSVTYLTLCNQLFNDINQYAIPDTVQKIEFKNLVFENQFVRSYDIPSYISNRLVNGVFYIYSKSKNRTTIPSNTTHLFWLDDQYIDNDGDGINMPPSVHTLVLGQTFNSAILSLPATVTQMIFNGSFITPLKFISFPPALKYLSFAYLDKLIQENELPNGITHLSIGDAPNFDGNSVPQSVHHMQYSFGGNCYTQIPPQVKHLKIDIIARGADKIYLPTTIKSFVTSKYDKIIFRDHNLQPMVKRKLPFSSSVDTTIDLICKKNLLIVPYALGNDVKSITFGHGFNQVLLKGAIPNSVENLVFGNSFNHKLNKSILPTSLLKLVLGSDFDQDLNDNLPSSLTELMLNTESKPSFTSSSQFPLNLKKLALPYYDGVLDIIPTTINHLEFNRNFAHVIFPIELVPPHITTLVLNDGIHIQSYDLIPPSITSITLCESITSGTKIPCTVESVVLPSSFNQPLDTILQTVNDQ</sequence>
<name>A0A8J4PMZ0_9MYCE</name>
<organism evidence="2 3">
    <name type="scientific">Polysphondylium violaceum</name>
    <dbReference type="NCBI Taxonomy" id="133409"/>
    <lineage>
        <taxon>Eukaryota</taxon>
        <taxon>Amoebozoa</taxon>
        <taxon>Evosea</taxon>
        <taxon>Eumycetozoa</taxon>
        <taxon>Dictyostelia</taxon>
        <taxon>Dictyosteliales</taxon>
        <taxon>Dictyosteliaceae</taxon>
        <taxon>Polysphondylium</taxon>
    </lineage>
</organism>
<comment type="caution">
    <text evidence="2">The sequence shown here is derived from an EMBL/GenBank/DDBJ whole genome shotgun (WGS) entry which is preliminary data.</text>
</comment>
<dbReference type="PANTHER" id="PTHR32134">
    <property type="entry name" value="FNIP REPEAT-CONTAINING PROTEIN"/>
    <property type="match status" value="1"/>
</dbReference>
<protein>
    <recommendedName>
        <fullName evidence="4">FNIP repeat-containing protein</fullName>
    </recommendedName>
</protein>
<evidence type="ECO:0008006" key="4">
    <source>
        <dbReference type="Google" id="ProtNLM"/>
    </source>
</evidence>
<gene>
    <name evidence="2" type="ORF">CYY_009481</name>
</gene>
<keyword evidence="3" id="KW-1185">Reference proteome</keyword>
<proteinExistence type="predicted"/>
<dbReference type="InterPro" id="IPR008615">
    <property type="entry name" value="FNIP"/>
</dbReference>
<evidence type="ECO:0000313" key="3">
    <source>
        <dbReference type="Proteomes" id="UP000695562"/>
    </source>
</evidence>
<keyword evidence="1" id="KW-0677">Repeat</keyword>
<dbReference type="Pfam" id="PF05725">
    <property type="entry name" value="FNIP"/>
    <property type="match status" value="3"/>
</dbReference>